<dbReference type="Proteomes" id="UP001249851">
    <property type="component" value="Unassembled WGS sequence"/>
</dbReference>
<organism evidence="1 2">
    <name type="scientific">Acropora cervicornis</name>
    <name type="common">Staghorn coral</name>
    <dbReference type="NCBI Taxonomy" id="6130"/>
    <lineage>
        <taxon>Eukaryota</taxon>
        <taxon>Metazoa</taxon>
        <taxon>Cnidaria</taxon>
        <taxon>Anthozoa</taxon>
        <taxon>Hexacorallia</taxon>
        <taxon>Scleractinia</taxon>
        <taxon>Astrocoeniina</taxon>
        <taxon>Acroporidae</taxon>
        <taxon>Acropora</taxon>
    </lineage>
</organism>
<evidence type="ECO:0000313" key="1">
    <source>
        <dbReference type="EMBL" id="KAK2565672.1"/>
    </source>
</evidence>
<sequence>MALVQVMMSASSASFGQMAEQYCTQITRVLIVIKEGERHKRGETSSLEVTISSDSTPIPKQWGKYISNP</sequence>
<reference evidence="1" key="2">
    <citation type="journal article" date="2023" name="Science">
        <title>Genomic signatures of disease resistance in endangered staghorn corals.</title>
        <authorList>
            <person name="Vollmer S.V."/>
            <person name="Selwyn J.D."/>
            <person name="Despard B.A."/>
            <person name="Roesel C.L."/>
        </authorList>
    </citation>
    <scope>NUCLEOTIDE SEQUENCE</scope>
    <source>
        <strain evidence="1">K2</strain>
    </source>
</reference>
<dbReference type="EMBL" id="JARQWQ010000019">
    <property type="protein sequence ID" value="KAK2565672.1"/>
    <property type="molecule type" value="Genomic_DNA"/>
</dbReference>
<gene>
    <name evidence="1" type="ORF">P5673_010840</name>
</gene>
<protein>
    <submittedName>
        <fullName evidence="1">Uncharacterized protein</fullName>
    </submittedName>
</protein>
<dbReference type="AlphaFoldDB" id="A0AAD9QQI1"/>
<proteinExistence type="predicted"/>
<reference evidence="1" key="1">
    <citation type="journal article" date="2023" name="G3 (Bethesda)">
        <title>Whole genome assembly and annotation of the endangered Caribbean coral Acropora cervicornis.</title>
        <authorList>
            <person name="Selwyn J.D."/>
            <person name="Vollmer S.V."/>
        </authorList>
    </citation>
    <scope>NUCLEOTIDE SEQUENCE</scope>
    <source>
        <strain evidence="1">K2</strain>
    </source>
</reference>
<name>A0AAD9QQI1_ACRCE</name>
<comment type="caution">
    <text evidence="1">The sequence shown here is derived from an EMBL/GenBank/DDBJ whole genome shotgun (WGS) entry which is preliminary data.</text>
</comment>
<keyword evidence="2" id="KW-1185">Reference proteome</keyword>
<evidence type="ECO:0000313" key="2">
    <source>
        <dbReference type="Proteomes" id="UP001249851"/>
    </source>
</evidence>
<accession>A0AAD9QQI1</accession>